<proteinExistence type="predicted"/>
<evidence type="ECO:0000313" key="2">
    <source>
        <dbReference type="Proteomes" id="UP000076532"/>
    </source>
</evidence>
<feature type="non-terminal residue" evidence="1">
    <location>
        <position position="74"/>
    </location>
</feature>
<evidence type="ECO:0000313" key="1">
    <source>
        <dbReference type="EMBL" id="KZP22659.1"/>
    </source>
</evidence>
<dbReference type="OrthoDB" id="1001765at2759"/>
<accession>A0A166L7I4</accession>
<dbReference type="STRING" id="436010.A0A166L7I4"/>
<protein>
    <submittedName>
        <fullName evidence="1">Uncharacterized protein</fullName>
    </submittedName>
</protein>
<dbReference type="AlphaFoldDB" id="A0A166L7I4"/>
<organism evidence="1 2">
    <name type="scientific">Athelia psychrophila</name>
    <dbReference type="NCBI Taxonomy" id="1759441"/>
    <lineage>
        <taxon>Eukaryota</taxon>
        <taxon>Fungi</taxon>
        <taxon>Dikarya</taxon>
        <taxon>Basidiomycota</taxon>
        <taxon>Agaricomycotina</taxon>
        <taxon>Agaricomycetes</taxon>
        <taxon>Agaricomycetidae</taxon>
        <taxon>Atheliales</taxon>
        <taxon>Atheliaceae</taxon>
        <taxon>Athelia</taxon>
    </lineage>
</organism>
<feature type="non-terminal residue" evidence="1">
    <location>
        <position position="1"/>
    </location>
</feature>
<dbReference type="Pfam" id="PF13668">
    <property type="entry name" value="Ferritin_2"/>
    <property type="match status" value="1"/>
</dbReference>
<name>A0A166L7I4_9AGAM</name>
<gene>
    <name evidence="1" type="ORF">FIBSPDRAFT_662946</name>
</gene>
<dbReference type="Proteomes" id="UP000076532">
    <property type="component" value="Unassembled WGS sequence"/>
</dbReference>
<keyword evidence="2" id="KW-1185">Reference proteome</keyword>
<reference evidence="1 2" key="1">
    <citation type="journal article" date="2016" name="Mol. Biol. Evol.">
        <title>Comparative Genomics of Early-Diverging Mushroom-Forming Fungi Provides Insights into the Origins of Lignocellulose Decay Capabilities.</title>
        <authorList>
            <person name="Nagy L.G."/>
            <person name="Riley R."/>
            <person name="Tritt A."/>
            <person name="Adam C."/>
            <person name="Daum C."/>
            <person name="Floudas D."/>
            <person name="Sun H."/>
            <person name="Yadav J.S."/>
            <person name="Pangilinan J."/>
            <person name="Larsson K.H."/>
            <person name="Matsuura K."/>
            <person name="Barry K."/>
            <person name="Labutti K."/>
            <person name="Kuo R."/>
            <person name="Ohm R.A."/>
            <person name="Bhattacharya S.S."/>
            <person name="Shirouzu T."/>
            <person name="Yoshinaga Y."/>
            <person name="Martin F.M."/>
            <person name="Grigoriev I.V."/>
            <person name="Hibbett D.S."/>
        </authorList>
    </citation>
    <scope>NUCLEOTIDE SEQUENCE [LARGE SCALE GENOMIC DNA]</scope>
    <source>
        <strain evidence="1 2">CBS 109695</strain>
    </source>
</reference>
<sequence>AYSYAAQHISSNAYLTAAASDLSAEARHTSWVASAVDNVTGRSGLFDVALGLDSVCSLAAQFITSCPSSNQTVP</sequence>
<dbReference type="EMBL" id="KV417538">
    <property type="protein sequence ID" value="KZP22659.1"/>
    <property type="molecule type" value="Genomic_DNA"/>
</dbReference>